<accession>A0AAD9I9T3</accession>
<dbReference type="EMBL" id="JAQQPM010000006">
    <property type="protein sequence ID" value="KAK2073269.1"/>
    <property type="molecule type" value="Genomic_DNA"/>
</dbReference>
<proteinExistence type="predicted"/>
<evidence type="ECO:0000313" key="3">
    <source>
        <dbReference type="Proteomes" id="UP001217918"/>
    </source>
</evidence>
<reference evidence="2" key="1">
    <citation type="journal article" date="2023" name="Mol. Plant Microbe Interact.">
        <title>Elucidating the Obligate Nature and Biological Capacity of an Invasive Fungal Corn Pathogen.</title>
        <authorList>
            <person name="MacCready J.S."/>
            <person name="Roggenkamp E.M."/>
            <person name="Gdanetz K."/>
            <person name="Chilvers M.I."/>
        </authorList>
    </citation>
    <scope>NUCLEOTIDE SEQUENCE</scope>
    <source>
        <strain evidence="2">PM02</strain>
    </source>
</reference>
<evidence type="ECO:0000256" key="1">
    <source>
        <dbReference type="SAM" id="MobiDB-lite"/>
    </source>
</evidence>
<organism evidence="2 3">
    <name type="scientific">Phyllachora maydis</name>
    <dbReference type="NCBI Taxonomy" id="1825666"/>
    <lineage>
        <taxon>Eukaryota</taxon>
        <taxon>Fungi</taxon>
        <taxon>Dikarya</taxon>
        <taxon>Ascomycota</taxon>
        <taxon>Pezizomycotina</taxon>
        <taxon>Sordariomycetes</taxon>
        <taxon>Sordariomycetidae</taxon>
        <taxon>Phyllachorales</taxon>
        <taxon>Phyllachoraceae</taxon>
        <taxon>Phyllachora</taxon>
    </lineage>
</organism>
<protein>
    <submittedName>
        <fullName evidence="2">Uncharacterized protein</fullName>
    </submittedName>
</protein>
<comment type="caution">
    <text evidence="2">The sequence shown here is derived from an EMBL/GenBank/DDBJ whole genome shotgun (WGS) entry which is preliminary data.</text>
</comment>
<dbReference type="AlphaFoldDB" id="A0AAD9I9T3"/>
<evidence type="ECO:0000313" key="2">
    <source>
        <dbReference type="EMBL" id="KAK2073269.1"/>
    </source>
</evidence>
<dbReference type="Proteomes" id="UP001217918">
    <property type="component" value="Unassembled WGS sequence"/>
</dbReference>
<name>A0AAD9I9T3_9PEZI</name>
<sequence>MSHTVTFPNIKVEVRLTIRFREDEWERWAEGWTDEEQWSLKIRQRKTLRHLIARINKRASRQVHDTGYTWTAEGLLDRDGDAFDLAEQVWAVKDFAMPFIVVTSERVPVPVLSLDSILTERQLAMSSCDCMVVQGPQRPRSPKAHGVETSSLTSPLSRTNGQSSNFSQKLKERLDLAVSNSEKNRRLTAKPIEPVAPIPICWEEVESDTTTAESCRDDSESEDEQEESPTARKSAQSQTRLPRTATPLHNRKRTDSKDEDEDASPITREAARSQHCALRQATPSPGTERAVRRQHWGPSVLPFELITDHHFSRGRHVSKRCHGNL</sequence>
<feature type="region of interest" description="Disordered" evidence="1">
    <location>
        <begin position="204"/>
        <end position="293"/>
    </location>
</feature>
<keyword evidence="3" id="KW-1185">Reference proteome</keyword>
<gene>
    <name evidence="2" type="ORF">P8C59_007560</name>
</gene>
<feature type="region of interest" description="Disordered" evidence="1">
    <location>
        <begin position="134"/>
        <end position="168"/>
    </location>
</feature>
<feature type="compositionally biased region" description="Polar residues" evidence="1">
    <location>
        <begin position="231"/>
        <end position="241"/>
    </location>
</feature>
<feature type="compositionally biased region" description="Polar residues" evidence="1">
    <location>
        <begin position="148"/>
        <end position="168"/>
    </location>
</feature>